<accession>A0A143PLA1</accession>
<keyword evidence="5" id="KW-0689">Ribosomal protein</keyword>
<dbReference type="Proteomes" id="UP000076079">
    <property type="component" value="Chromosome"/>
</dbReference>
<dbReference type="Gene3D" id="3.40.50.150">
    <property type="entry name" value="Vaccinia Virus protein VP39"/>
    <property type="match status" value="1"/>
</dbReference>
<organism evidence="5 6">
    <name type="scientific">Luteitalea pratensis</name>
    <dbReference type="NCBI Taxonomy" id="1855912"/>
    <lineage>
        <taxon>Bacteria</taxon>
        <taxon>Pseudomonadati</taxon>
        <taxon>Acidobacteriota</taxon>
        <taxon>Vicinamibacteria</taxon>
        <taxon>Vicinamibacterales</taxon>
        <taxon>Vicinamibacteraceae</taxon>
        <taxon>Luteitalea</taxon>
    </lineage>
</organism>
<dbReference type="GO" id="GO:0032259">
    <property type="term" value="P:methylation"/>
    <property type="evidence" value="ECO:0007669"/>
    <property type="project" value="UniProtKB-KW"/>
</dbReference>
<keyword evidence="1 5" id="KW-0489">Methyltransferase</keyword>
<evidence type="ECO:0000256" key="4">
    <source>
        <dbReference type="SAM" id="SignalP"/>
    </source>
</evidence>
<evidence type="ECO:0000313" key="5">
    <source>
        <dbReference type="EMBL" id="AMY08574.1"/>
    </source>
</evidence>
<dbReference type="AlphaFoldDB" id="A0A143PLA1"/>
<dbReference type="CDD" id="cd02440">
    <property type="entry name" value="AdoMet_MTases"/>
    <property type="match status" value="1"/>
</dbReference>
<evidence type="ECO:0000256" key="2">
    <source>
        <dbReference type="ARBA" id="ARBA00022679"/>
    </source>
</evidence>
<feature type="chain" id="PRO_5007511574" evidence="4">
    <location>
        <begin position="27"/>
        <end position="191"/>
    </location>
</feature>
<dbReference type="GO" id="GO:0005840">
    <property type="term" value="C:ribosome"/>
    <property type="evidence" value="ECO:0007669"/>
    <property type="project" value="UniProtKB-KW"/>
</dbReference>
<dbReference type="EMBL" id="CP015136">
    <property type="protein sequence ID" value="AMY08574.1"/>
    <property type="molecule type" value="Genomic_DNA"/>
</dbReference>
<name>A0A143PLA1_LUTPR</name>
<keyword evidence="2 5" id="KW-0808">Transferase</keyword>
<evidence type="ECO:0000256" key="3">
    <source>
        <dbReference type="ARBA" id="ARBA00022691"/>
    </source>
</evidence>
<reference evidence="6" key="2">
    <citation type="submission" date="2016-04" db="EMBL/GenBank/DDBJ databases">
        <title>First Complete Genome Sequence of a Subdivision 6 Acidobacterium.</title>
        <authorList>
            <person name="Huang S."/>
            <person name="Vieira S."/>
            <person name="Bunk B."/>
            <person name="Riedel T."/>
            <person name="Sproeer C."/>
            <person name="Overmann J."/>
        </authorList>
    </citation>
    <scope>NUCLEOTIDE SEQUENCE [LARGE SCALE GENOMIC DNA]</scope>
    <source>
        <strain evidence="6">DSM 100886 HEG_-6_39</strain>
    </source>
</reference>
<dbReference type="Pfam" id="PF06325">
    <property type="entry name" value="PrmA"/>
    <property type="match status" value="1"/>
</dbReference>
<dbReference type="OrthoDB" id="5510758at2"/>
<dbReference type="PANTHER" id="PTHR13610:SF11">
    <property type="entry name" value="METHYLTRANSFERASE DOMAIN-CONTAINING PROTEIN"/>
    <property type="match status" value="1"/>
</dbReference>
<evidence type="ECO:0000256" key="1">
    <source>
        <dbReference type="ARBA" id="ARBA00022603"/>
    </source>
</evidence>
<reference evidence="5 6" key="1">
    <citation type="journal article" date="2016" name="Genome Announc.">
        <title>First Complete Genome Sequence of a Subdivision 6 Acidobacterium Strain.</title>
        <authorList>
            <person name="Huang S."/>
            <person name="Vieira S."/>
            <person name="Bunk B."/>
            <person name="Riedel T."/>
            <person name="Sproer C."/>
            <person name="Overmann J."/>
        </authorList>
    </citation>
    <scope>NUCLEOTIDE SEQUENCE [LARGE SCALE GENOMIC DNA]</scope>
    <source>
        <strain evidence="6">DSM 100886 HEG_-6_39</strain>
    </source>
</reference>
<keyword evidence="3" id="KW-0949">S-adenosyl-L-methionine</keyword>
<keyword evidence="4" id="KW-0732">Signal</keyword>
<proteinExistence type="predicted"/>
<gene>
    <name evidence="5" type="primary">prmA_1</name>
    <name evidence="5" type="ORF">LuPra_01778</name>
</gene>
<dbReference type="InterPro" id="IPR029063">
    <property type="entry name" value="SAM-dependent_MTases_sf"/>
</dbReference>
<dbReference type="SUPFAM" id="SSF53335">
    <property type="entry name" value="S-adenosyl-L-methionine-dependent methyltransferases"/>
    <property type="match status" value="1"/>
</dbReference>
<keyword evidence="5" id="KW-0687">Ribonucleoprotein</keyword>
<dbReference type="PANTHER" id="PTHR13610">
    <property type="entry name" value="METHYLTRANSFERASE DOMAIN-CONTAINING PROTEIN"/>
    <property type="match status" value="1"/>
</dbReference>
<dbReference type="KEGG" id="abac:LuPra_01778"/>
<sequence length="191" mass="20720" precursor="true">MTRGIRAVLLGAAVAAGVSSSRVACAEERQVPAASVQTERRPDVIFVPTRELVIEAMLKAAKVGPNDVVYDLGCGDGRIVVAAAKLGARAVGIDIDPQRIKEANENAARNGVTAKVDFRQADLFESDIREATVVTLYLLPSLNVKLRPRLMEQLRPGTRIVSHDFDMGDWAPEQTIAVDGKTVYVWTIPQK</sequence>
<protein>
    <submittedName>
        <fullName evidence="5">Ribosomal protein L11 methyltransferase</fullName>
        <ecNumber evidence="5">2.1.1.-</ecNumber>
    </submittedName>
</protein>
<dbReference type="STRING" id="1855912.LuPra_01778"/>
<keyword evidence="6" id="KW-1185">Reference proteome</keyword>
<dbReference type="InterPro" id="IPR026170">
    <property type="entry name" value="FAM173A/B"/>
</dbReference>
<dbReference type="PATRIC" id="fig|1813736.3.peg.1864"/>
<feature type="signal peptide" evidence="4">
    <location>
        <begin position="1"/>
        <end position="26"/>
    </location>
</feature>
<evidence type="ECO:0000313" key="6">
    <source>
        <dbReference type="Proteomes" id="UP000076079"/>
    </source>
</evidence>
<dbReference type="RefSeq" id="WP_110170405.1">
    <property type="nucleotide sequence ID" value="NZ_CP015136.1"/>
</dbReference>
<dbReference type="GO" id="GO:0016279">
    <property type="term" value="F:protein-lysine N-methyltransferase activity"/>
    <property type="evidence" value="ECO:0007669"/>
    <property type="project" value="InterPro"/>
</dbReference>
<dbReference type="EC" id="2.1.1.-" evidence="5"/>